<proteinExistence type="predicted"/>
<dbReference type="Gene3D" id="1.25.40.380">
    <property type="entry name" value="Protein of unknown function DUF1810"/>
    <property type="match status" value="1"/>
</dbReference>
<evidence type="ECO:0000313" key="2">
    <source>
        <dbReference type="Proteomes" id="UP000599312"/>
    </source>
</evidence>
<protein>
    <submittedName>
        <fullName evidence="1">DUF1810 domain-containing protein</fullName>
    </submittedName>
</protein>
<dbReference type="Pfam" id="PF08837">
    <property type="entry name" value="DUF1810"/>
    <property type="match status" value="1"/>
</dbReference>
<dbReference type="AlphaFoldDB" id="A0A931FRP7"/>
<accession>A0A931FRP7</accession>
<keyword evidence="2" id="KW-1185">Reference proteome</keyword>
<reference evidence="1" key="1">
    <citation type="submission" date="2020-11" db="EMBL/GenBank/DDBJ databases">
        <authorList>
            <person name="Kim M.K."/>
        </authorList>
    </citation>
    <scope>NUCLEOTIDE SEQUENCE</scope>
    <source>
        <strain evidence="1">BT350</strain>
    </source>
</reference>
<dbReference type="EMBL" id="JADQDO010000008">
    <property type="protein sequence ID" value="MBF9234773.1"/>
    <property type="molecule type" value="Genomic_DNA"/>
</dbReference>
<name>A0A931FRP7_9HYPH</name>
<gene>
    <name evidence="1" type="ORF">I2H38_15465</name>
</gene>
<organism evidence="1 2">
    <name type="scientific">Microvirga alba</name>
    <dbReference type="NCBI Taxonomy" id="2791025"/>
    <lineage>
        <taxon>Bacteria</taxon>
        <taxon>Pseudomonadati</taxon>
        <taxon>Pseudomonadota</taxon>
        <taxon>Alphaproteobacteria</taxon>
        <taxon>Hyphomicrobiales</taxon>
        <taxon>Methylobacteriaceae</taxon>
        <taxon>Microvirga</taxon>
    </lineage>
</organism>
<evidence type="ECO:0000313" key="1">
    <source>
        <dbReference type="EMBL" id="MBF9234773.1"/>
    </source>
</evidence>
<dbReference type="RefSeq" id="WP_196272896.1">
    <property type="nucleotide sequence ID" value="NZ_JADQDO010000008.1"/>
</dbReference>
<dbReference type="PIRSF" id="PIRSF008546">
    <property type="entry name" value="UCP008546"/>
    <property type="match status" value="1"/>
</dbReference>
<comment type="caution">
    <text evidence="1">The sequence shown here is derived from an EMBL/GenBank/DDBJ whole genome shotgun (WGS) entry which is preliminary data.</text>
</comment>
<dbReference type="Proteomes" id="UP000599312">
    <property type="component" value="Unassembled WGS sequence"/>
</dbReference>
<dbReference type="SUPFAM" id="SSF140736">
    <property type="entry name" value="Rv1873-like"/>
    <property type="match status" value="1"/>
</dbReference>
<dbReference type="InterPro" id="IPR014937">
    <property type="entry name" value="DUF1810"/>
</dbReference>
<sequence>MAAQEFDLERFIRAQAPVYDRVIAELEDGKKRTHWIWFIFPQIEGLGHSPMAQKYAIGSLDEARAYLNHPILGPRLIACTDLVLRCEGIPLHAIFGSPDDMKFHSSMTLFALASDAGTVFHSALDRYFEGRMDSKTLAILGLRS</sequence>
<dbReference type="InterPro" id="IPR036287">
    <property type="entry name" value="Rv1873-like_sf"/>
</dbReference>